<keyword evidence="4 6" id="KW-0694">RNA-binding</keyword>
<feature type="region of interest" description="G1" evidence="7">
    <location>
        <begin position="17"/>
        <end position="24"/>
    </location>
</feature>
<evidence type="ECO:0000256" key="1">
    <source>
        <dbReference type="ARBA" id="ARBA00007921"/>
    </source>
</evidence>
<feature type="binding site" evidence="6">
    <location>
        <begin position="17"/>
        <end position="24"/>
    </location>
    <ligand>
        <name>GTP</name>
        <dbReference type="ChEBI" id="CHEBI:37565"/>
    </ligand>
</feature>
<sequence>MTSDDAMTKAGFVALIGAPNAGKSTLMNAMVGQKVSIVTPKVQTTRSRVRGIAMQGTAQIIFVDTPGIFTPKRRLDRAMVQAAWQGAEDGDVLLLLHDCARREIDQDTLNIIEKLKKSGRKASLVLNKIDLPPQERLLERADAMSKLYDFERIFMVSAETGNGIDDLKTWLADHMPASPYLFDPEDLSDMPLRLLAAEIMREKLFLNLHQELPYQLTVETESWEERDDGSAEVHLSIYVAREGHRGIILGKQGQSIKRIGSAARRDLEEALERRVHVFSHVKYRKDWMDDSARYSLWDLDYNA</sequence>
<feature type="region of interest" description="G5" evidence="7">
    <location>
        <begin position="156"/>
        <end position="158"/>
    </location>
</feature>
<dbReference type="RefSeq" id="WP_013045402.1">
    <property type="nucleotide sequence ID" value="NC_014010.1"/>
</dbReference>
<feature type="region of interest" description="G2" evidence="7">
    <location>
        <begin position="43"/>
        <end position="47"/>
    </location>
</feature>
<feature type="domain" description="KH type-2" evidence="9">
    <location>
        <begin position="208"/>
        <end position="285"/>
    </location>
</feature>
<feature type="binding site" evidence="6">
    <location>
        <begin position="127"/>
        <end position="130"/>
    </location>
    <ligand>
        <name>GTP</name>
        <dbReference type="ChEBI" id="CHEBI:37565"/>
    </ligand>
</feature>
<dbReference type="EMBL" id="CP001751">
    <property type="protein sequence ID" value="ADE38773.1"/>
    <property type="molecule type" value="Genomic_DNA"/>
</dbReference>
<feature type="region of interest" description="G3" evidence="7">
    <location>
        <begin position="64"/>
        <end position="67"/>
    </location>
</feature>
<keyword evidence="11" id="KW-0378">Hydrolase</keyword>
<dbReference type="STRING" id="488538.SAR116_0530"/>
<dbReference type="PANTHER" id="PTHR42698">
    <property type="entry name" value="GTPASE ERA"/>
    <property type="match status" value="1"/>
</dbReference>
<protein>
    <recommendedName>
        <fullName evidence="2 6">GTPase Era</fullName>
    </recommendedName>
</protein>
<dbReference type="InterPro" id="IPR005225">
    <property type="entry name" value="Small_GTP-bd"/>
</dbReference>
<keyword evidence="12" id="KW-1185">Reference proteome</keyword>
<evidence type="ECO:0000313" key="11">
    <source>
        <dbReference type="EMBL" id="ADE38773.1"/>
    </source>
</evidence>
<gene>
    <name evidence="6" type="primary">era</name>
    <name evidence="11" type="ordered locus">SAR116_0530</name>
</gene>
<dbReference type="Pfam" id="PF07650">
    <property type="entry name" value="KH_2"/>
    <property type="match status" value="1"/>
</dbReference>
<dbReference type="InterPro" id="IPR009019">
    <property type="entry name" value="KH_sf_prok-type"/>
</dbReference>
<proteinExistence type="inferred from homology"/>
<keyword evidence="6" id="KW-0699">rRNA-binding</keyword>
<name>D5BR76_PUNMI</name>
<dbReference type="InterPro" id="IPR027417">
    <property type="entry name" value="P-loop_NTPase"/>
</dbReference>
<dbReference type="AlphaFoldDB" id="D5BR76"/>
<organism evidence="11 12">
    <name type="scientific">Puniceispirillum marinum (strain IMCC1322)</name>
    <dbReference type="NCBI Taxonomy" id="488538"/>
    <lineage>
        <taxon>Bacteria</taxon>
        <taxon>Pseudomonadati</taxon>
        <taxon>Pseudomonadota</taxon>
        <taxon>Alphaproteobacteria</taxon>
        <taxon>Candidatus Puniceispirillales</taxon>
        <taxon>Candidatus Puniceispirillaceae</taxon>
        <taxon>Candidatus Puniceispirillum</taxon>
    </lineage>
</organism>
<dbReference type="Proteomes" id="UP000007460">
    <property type="component" value="Chromosome"/>
</dbReference>
<dbReference type="CDD" id="cd22534">
    <property type="entry name" value="KH-II_Era"/>
    <property type="match status" value="1"/>
</dbReference>
<keyword evidence="6" id="KW-0690">Ribosome biogenesis</keyword>
<dbReference type="InterPro" id="IPR006073">
    <property type="entry name" value="GTP-bd"/>
</dbReference>
<comment type="function">
    <text evidence="6">An essential GTPase that binds both GDP and GTP, with rapid nucleotide exchange. Plays a role in 16S rRNA processing and 30S ribosomal subunit biogenesis and possibly also in cell cycle regulation and energy metabolism.</text>
</comment>
<dbReference type="HAMAP" id="MF_00367">
    <property type="entry name" value="GTPase_Era"/>
    <property type="match status" value="1"/>
</dbReference>
<dbReference type="GO" id="GO:0000028">
    <property type="term" value="P:ribosomal small subunit assembly"/>
    <property type="evidence" value="ECO:0007669"/>
    <property type="project" value="TreeGrafter"/>
</dbReference>
<keyword evidence="5 6" id="KW-0342">GTP-binding</keyword>
<dbReference type="InterPro" id="IPR030388">
    <property type="entry name" value="G_ERA_dom"/>
</dbReference>
<evidence type="ECO:0000256" key="7">
    <source>
        <dbReference type="PROSITE-ProRule" id="PRU01050"/>
    </source>
</evidence>
<dbReference type="PROSITE" id="PS51713">
    <property type="entry name" value="G_ERA"/>
    <property type="match status" value="1"/>
</dbReference>
<evidence type="ECO:0000256" key="4">
    <source>
        <dbReference type="ARBA" id="ARBA00022884"/>
    </source>
</evidence>
<dbReference type="SUPFAM" id="SSF54814">
    <property type="entry name" value="Prokaryotic type KH domain (KH-domain type II)"/>
    <property type="match status" value="1"/>
</dbReference>
<dbReference type="InterPro" id="IPR015946">
    <property type="entry name" value="KH_dom-like_a/b"/>
</dbReference>
<dbReference type="Pfam" id="PF01926">
    <property type="entry name" value="MMR_HSR1"/>
    <property type="match status" value="1"/>
</dbReference>
<feature type="domain" description="Era-type G" evidence="10">
    <location>
        <begin position="9"/>
        <end position="177"/>
    </location>
</feature>
<dbReference type="GO" id="GO:0005829">
    <property type="term" value="C:cytosol"/>
    <property type="evidence" value="ECO:0007669"/>
    <property type="project" value="TreeGrafter"/>
</dbReference>
<evidence type="ECO:0000256" key="2">
    <source>
        <dbReference type="ARBA" id="ARBA00020484"/>
    </source>
</evidence>
<comment type="subcellular location">
    <subcellularLocation>
        <location evidence="6">Cytoplasm</location>
    </subcellularLocation>
    <subcellularLocation>
        <location evidence="6">Cell inner membrane</location>
        <topology evidence="6">Peripheral membrane protein</topology>
    </subcellularLocation>
</comment>
<dbReference type="GO" id="GO:0005886">
    <property type="term" value="C:plasma membrane"/>
    <property type="evidence" value="ECO:0007669"/>
    <property type="project" value="UniProtKB-SubCell"/>
</dbReference>
<dbReference type="GO" id="GO:0005525">
    <property type="term" value="F:GTP binding"/>
    <property type="evidence" value="ECO:0007669"/>
    <property type="project" value="UniProtKB-UniRule"/>
</dbReference>
<feature type="binding site" evidence="6">
    <location>
        <begin position="64"/>
        <end position="68"/>
    </location>
    <ligand>
        <name>GTP</name>
        <dbReference type="ChEBI" id="CHEBI:37565"/>
    </ligand>
</feature>
<dbReference type="NCBIfam" id="TIGR00231">
    <property type="entry name" value="small_GTP"/>
    <property type="match status" value="1"/>
</dbReference>
<dbReference type="OrthoDB" id="9805918at2"/>
<comment type="similarity">
    <text evidence="1 6 7 8">Belongs to the TRAFAC class TrmE-Era-EngA-EngB-Septin-like GTPase superfamily. Era GTPase family.</text>
</comment>
<dbReference type="eggNOG" id="COG1159">
    <property type="taxonomic scope" value="Bacteria"/>
</dbReference>
<evidence type="ECO:0000313" key="12">
    <source>
        <dbReference type="Proteomes" id="UP000007460"/>
    </source>
</evidence>
<evidence type="ECO:0000259" key="10">
    <source>
        <dbReference type="PROSITE" id="PS51713"/>
    </source>
</evidence>
<dbReference type="InterPro" id="IPR004044">
    <property type="entry name" value="KH_dom_type_2"/>
</dbReference>
<dbReference type="KEGG" id="apb:SAR116_0530"/>
<dbReference type="NCBIfam" id="TIGR00436">
    <property type="entry name" value="era"/>
    <property type="match status" value="1"/>
</dbReference>
<dbReference type="CDD" id="cd04163">
    <property type="entry name" value="Era"/>
    <property type="match status" value="1"/>
</dbReference>
<keyword evidence="6" id="KW-0963">Cytoplasm</keyword>
<keyword evidence="6" id="KW-0997">Cell inner membrane</keyword>
<dbReference type="InterPro" id="IPR005662">
    <property type="entry name" value="GTPase_Era-like"/>
</dbReference>
<dbReference type="PANTHER" id="PTHR42698:SF1">
    <property type="entry name" value="GTPASE ERA, MITOCHONDRIAL"/>
    <property type="match status" value="1"/>
</dbReference>
<dbReference type="PROSITE" id="PS50823">
    <property type="entry name" value="KH_TYPE_2"/>
    <property type="match status" value="1"/>
</dbReference>
<dbReference type="Gene3D" id="3.40.50.300">
    <property type="entry name" value="P-loop containing nucleotide triphosphate hydrolases"/>
    <property type="match status" value="1"/>
</dbReference>
<evidence type="ECO:0000259" key="9">
    <source>
        <dbReference type="PROSITE" id="PS50823"/>
    </source>
</evidence>
<comment type="subunit">
    <text evidence="6">Monomer.</text>
</comment>
<keyword evidence="6" id="KW-0472">Membrane</keyword>
<accession>D5BR76</accession>
<dbReference type="SUPFAM" id="SSF52540">
    <property type="entry name" value="P-loop containing nucleoside triphosphate hydrolases"/>
    <property type="match status" value="1"/>
</dbReference>
<dbReference type="Gene3D" id="3.30.300.20">
    <property type="match status" value="1"/>
</dbReference>
<keyword evidence="6" id="KW-1003">Cell membrane</keyword>
<keyword evidence="3 6" id="KW-0547">Nucleotide-binding</keyword>
<dbReference type="HOGENOM" id="CLU_038009_1_1_5"/>
<reference evidence="11 12" key="1">
    <citation type="journal article" date="2010" name="J. Bacteriol.">
        <title>Complete genome sequence of "Candidatus Puniceispirillum marinum" IMCC1322, a representative of the SAR116 clade in the Alphaproteobacteria.</title>
        <authorList>
            <person name="Oh H.M."/>
            <person name="Kwon K.K."/>
            <person name="Kang I."/>
            <person name="Kang S.G."/>
            <person name="Lee J.H."/>
            <person name="Kim S.J."/>
            <person name="Cho J.C."/>
        </authorList>
    </citation>
    <scope>NUCLEOTIDE SEQUENCE [LARGE SCALE GENOMIC DNA]</scope>
    <source>
        <strain evidence="11 12">IMCC1322</strain>
    </source>
</reference>
<evidence type="ECO:0000256" key="5">
    <source>
        <dbReference type="ARBA" id="ARBA00023134"/>
    </source>
</evidence>
<dbReference type="GO" id="GO:0043024">
    <property type="term" value="F:ribosomal small subunit binding"/>
    <property type="evidence" value="ECO:0007669"/>
    <property type="project" value="TreeGrafter"/>
</dbReference>
<dbReference type="GO" id="GO:0070181">
    <property type="term" value="F:small ribosomal subunit rRNA binding"/>
    <property type="evidence" value="ECO:0007669"/>
    <property type="project" value="UniProtKB-UniRule"/>
</dbReference>
<evidence type="ECO:0000256" key="8">
    <source>
        <dbReference type="RuleBase" id="RU003761"/>
    </source>
</evidence>
<dbReference type="GO" id="GO:0003924">
    <property type="term" value="F:GTPase activity"/>
    <property type="evidence" value="ECO:0007669"/>
    <property type="project" value="UniProtKB-UniRule"/>
</dbReference>
<dbReference type="NCBIfam" id="NF000908">
    <property type="entry name" value="PRK00089.1"/>
    <property type="match status" value="1"/>
</dbReference>
<feature type="region of interest" description="G4" evidence="7">
    <location>
        <begin position="127"/>
        <end position="130"/>
    </location>
</feature>
<evidence type="ECO:0000256" key="3">
    <source>
        <dbReference type="ARBA" id="ARBA00022741"/>
    </source>
</evidence>
<evidence type="ECO:0000256" key="6">
    <source>
        <dbReference type="HAMAP-Rule" id="MF_00367"/>
    </source>
</evidence>